<dbReference type="GO" id="GO:0008270">
    <property type="term" value="F:zinc ion binding"/>
    <property type="evidence" value="ECO:0007669"/>
    <property type="project" value="UniProtKB-KW"/>
</dbReference>
<protein>
    <recommendedName>
        <fullName evidence="2">RING-type E3 ubiquitin transferase</fullName>
        <ecNumber evidence="2">2.3.2.27</ecNumber>
    </recommendedName>
</protein>
<keyword evidence="4" id="KW-0479">Metal-binding</keyword>
<proteinExistence type="predicted"/>
<dbReference type="PANTHER" id="PTHR22937:SF213">
    <property type="entry name" value="RING-TYPE E3 UBIQUITIN TRANSFERASE"/>
    <property type="match status" value="1"/>
</dbReference>
<gene>
    <name evidence="9" type="ORF">ZIOFF_035587</name>
</gene>
<evidence type="ECO:0000256" key="4">
    <source>
        <dbReference type="ARBA" id="ARBA00022723"/>
    </source>
</evidence>
<reference evidence="9 10" key="1">
    <citation type="submission" date="2020-08" db="EMBL/GenBank/DDBJ databases">
        <title>Plant Genome Project.</title>
        <authorList>
            <person name="Zhang R.-G."/>
        </authorList>
    </citation>
    <scope>NUCLEOTIDE SEQUENCE [LARGE SCALE GENOMIC DNA]</scope>
    <source>
        <tissue evidence="9">Rhizome</tissue>
    </source>
</reference>
<keyword evidence="3" id="KW-0808">Transferase</keyword>
<dbReference type="AlphaFoldDB" id="A0A8J5L7Z7"/>
<evidence type="ECO:0000256" key="7">
    <source>
        <dbReference type="ARBA" id="ARBA00022833"/>
    </source>
</evidence>
<evidence type="ECO:0000256" key="2">
    <source>
        <dbReference type="ARBA" id="ARBA00012483"/>
    </source>
</evidence>
<sequence>MTEKESEDTHCSNLQQLQKNLKYLMQGQRSTFQPVCEAFDMDRPSSSSTSVMDQPLLWNELLPVSVENQDLPRNPMSSSGTVSCGNVASQEGPSFNFWDTIGPSSSMPPLNQGSHNEIKLEYSWMASSLGSRTGGPRIQDSRPEATNNLSFETDSGDLNINLANNRQQLSQLLALNESPHDSSHNTKHVEMSREVLGSGFHSGPSNVGLTPYQHVAFCASSSGGSSSRAIDFFSNNDGGKQKVTECSSHKRKNIERDHGECSASGNSGNFNEGVYRAEDNNTRGSIIPRAGASNHYHFVSSAGNHQRNTRMRMNHADEANTFAPDLWAQENNLAYYNPWHPQLASATIPHNQLSDSRYQGSNLVPHRQRHVCTMPVLPLDLYPFPHNGISTTEVGSSSGSPAVAADGASAELDSSGVSINISEQTSAPPISTRNMLHEQTNWGSVTGSTVLSGNLVPTSQVGTNLGVYQPLGANWLTHQNRRRISEAVCRSLLSSDCRGHSMDHSTCQNSSSASQEVGHQSGAVSRVHQHPYMRLSGALSVPLPTRTLAATREGRNRMSEIRNVFERLRRGENLLLEKTLHRKPGRQNTRIHKISTQIIPKQSSWCPRCRITGDCAQETSEEVIAPPLPATTKLSESMTLWLGVRRATWCRQCPLAAWHQVASTMLGRGGESDGEEGGIMRWCDVSGARMRERRRLWCWNSREGEGRRQSAVDLGRKGFDRYSAFCQDVLLLEQSAFVGGGNFQDRYRDMRLDVDNMSYEELLALGERMGSVNTGLSEEKILSCLKQRKYISVATHLLAEVEPCCICRVSPFLAFMLFFVTVQTKTLRHVAGRIHRRRGSGSIGLQP</sequence>
<dbReference type="InterPro" id="IPR045191">
    <property type="entry name" value="MBR1/2-like"/>
</dbReference>
<evidence type="ECO:0000256" key="8">
    <source>
        <dbReference type="SAM" id="MobiDB-lite"/>
    </source>
</evidence>
<comment type="catalytic activity">
    <reaction evidence="1">
        <text>S-ubiquitinyl-[E2 ubiquitin-conjugating enzyme]-L-cysteine + [acceptor protein]-L-lysine = [E2 ubiquitin-conjugating enzyme]-L-cysteine + N(6)-ubiquitinyl-[acceptor protein]-L-lysine.</text>
        <dbReference type="EC" id="2.3.2.27"/>
    </reaction>
</comment>
<feature type="compositionally biased region" description="Polar residues" evidence="8">
    <location>
        <begin position="504"/>
        <end position="518"/>
    </location>
</feature>
<evidence type="ECO:0000256" key="6">
    <source>
        <dbReference type="ARBA" id="ARBA00022786"/>
    </source>
</evidence>
<dbReference type="GO" id="GO:0061630">
    <property type="term" value="F:ubiquitin protein ligase activity"/>
    <property type="evidence" value="ECO:0007669"/>
    <property type="project" value="UniProtKB-EC"/>
</dbReference>
<evidence type="ECO:0000256" key="3">
    <source>
        <dbReference type="ARBA" id="ARBA00022679"/>
    </source>
</evidence>
<dbReference type="EMBL" id="JACMSC010000010">
    <property type="protein sequence ID" value="KAG6503276.1"/>
    <property type="molecule type" value="Genomic_DNA"/>
</dbReference>
<accession>A0A8J5L7Z7</accession>
<keyword evidence="6" id="KW-0833">Ubl conjugation pathway</keyword>
<dbReference type="PANTHER" id="PTHR22937">
    <property type="entry name" value="E3 UBIQUITIN-PROTEIN LIGASE RNF165"/>
    <property type="match status" value="1"/>
</dbReference>
<evidence type="ECO:0000313" key="10">
    <source>
        <dbReference type="Proteomes" id="UP000734854"/>
    </source>
</evidence>
<evidence type="ECO:0000313" key="9">
    <source>
        <dbReference type="EMBL" id="KAG6503276.1"/>
    </source>
</evidence>
<feature type="region of interest" description="Disordered" evidence="8">
    <location>
        <begin position="503"/>
        <end position="524"/>
    </location>
</feature>
<comment type="caution">
    <text evidence="9">The sequence shown here is derived from an EMBL/GenBank/DDBJ whole genome shotgun (WGS) entry which is preliminary data.</text>
</comment>
<keyword evidence="5" id="KW-0863">Zinc-finger</keyword>
<keyword evidence="10" id="KW-1185">Reference proteome</keyword>
<dbReference type="Proteomes" id="UP000734854">
    <property type="component" value="Unassembled WGS sequence"/>
</dbReference>
<evidence type="ECO:0000256" key="1">
    <source>
        <dbReference type="ARBA" id="ARBA00000900"/>
    </source>
</evidence>
<organism evidence="9 10">
    <name type="scientific">Zingiber officinale</name>
    <name type="common">Ginger</name>
    <name type="synonym">Amomum zingiber</name>
    <dbReference type="NCBI Taxonomy" id="94328"/>
    <lineage>
        <taxon>Eukaryota</taxon>
        <taxon>Viridiplantae</taxon>
        <taxon>Streptophyta</taxon>
        <taxon>Embryophyta</taxon>
        <taxon>Tracheophyta</taxon>
        <taxon>Spermatophyta</taxon>
        <taxon>Magnoliopsida</taxon>
        <taxon>Liliopsida</taxon>
        <taxon>Zingiberales</taxon>
        <taxon>Zingiberaceae</taxon>
        <taxon>Zingiber</taxon>
    </lineage>
</organism>
<name>A0A8J5L7Z7_ZINOF</name>
<dbReference type="EC" id="2.3.2.27" evidence="2"/>
<evidence type="ECO:0000256" key="5">
    <source>
        <dbReference type="ARBA" id="ARBA00022771"/>
    </source>
</evidence>
<keyword evidence="7" id="KW-0862">Zinc</keyword>